<evidence type="ECO:0000313" key="3">
    <source>
        <dbReference type="EMBL" id="KAG7347812.1"/>
    </source>
</evidence>
<accession>A0A9K3KQU3</accession>
<evidence type="ECO:0000256" key="1">
    <source>
        <dbReference type="SAM" id="Coils"/>
    </source>
</evidence>
<keyword evidence="1" id="KW-0175">Coiled coil</keyword>
<proteinExistence type="predicted"/>
<reference evidence="3" key="2">
    <citation type="submission" date="2021-04" db="EMBL/GenBank/DDBJ databases">
        <authorList>
            <person name="Podell S."/>
        </authorList>
    </citation>
    <scope>NUCLEOTIDE SEQUENCE</scope>
    <source>
        <strain evidence="3">Hildebrandi</strain>
    </source>
</reference>
<feature type="region of interest" description="Disordered" evidence="2">
    <location>
        <begin position="110"/>
        <end position="214"/>
    </location>
</feature>
<feature type="compositionally biased region" description="Polar residues" evidence="2">
    <location>
        <begin position="118"/>
        <end position="128"/>
    </location>
</feature>
<feature type="compositionally biased region" description="Low complexity" evidence="2">
    <location>
        <begin position="149"/>
        <end position="165"/>
    </location>
</feature>
<evidence type="ECO:0000256" key="2">
    <source>
        <dbReference type="SAM" id="MobiDB-lite"/>
    </source>
</evidence>
<feature type="compositionally biased region" description="Low complexity" evidence="2">
    <location>
        <begin position="347"/>
        <end position="362"/>
    </location>
</feature>
<keyword evidence="4" id="KW-1185">Reference proteome</keyword>
<evidence type="ECO:0008006" key="5">
    <source>
        <dbReference type="Google" id="ProtNLM"/>
    </source>
</evidence>
<sequence length="578" mass="63239">MSTKVKIPHVVAEWILLKLPERKEDGVLTSLEFNGLSTLRIPELKRIESLLYATESVRNESSIMVRSLNGSAKKQHHIDFILRALYKNDNCTQWNDSLMNELQMEVSGSTAVSASAAKEQQGTSTPSSPFRGKKRSRDPIASNTNDFNTGSSSSMKASSSTTTGSNRASINPTNGRMNSSADGLSRYYYSVTQSNSSSSENRNPQASGHVPTVPASSMANRYQFGSTTQPFGGSHIGMAGNLVAHSASPSWMYGSHAATAGIDFNAIMTRNQSYADTRAFSSSVAPLTSVAAVTATTTTLSHPNILRQHPGSTSGRRIHFLPHHDGNTTHLASMSGAVPPGNSTDATSSLPTTETNLPPNTSDPNQPQNSTEVRLMEELAQMGFSDRQEMINGIRQSEKTTADEVMLFIITQREEAAEARKEDEVRLLSEEQKNEQEQLKKALRAEKLASAKTGKDLKDIFEKSWILKGLLPDNGSGDSSIVDAALMKHRRSEFLELLDLEEKSAKWYFGLPSYYFQNLCNRLKTDHVGTIDWLPVECEKLLRGLTQLNAQVGGRPKIFVDAMDQATGGNDDQIIVID</sequence>
<organism evidence="3 4">
    <name type="scientific">Nitzschia inconspicua</name>
    <dbReference type="NCBI Taxonomy" id="303405"/>
    <lineage>
        <taxon>Eukaryota</taxon>
        <taxon>Sar</taxon>
        <taxon>Stramenopiles</taxon>
        <taxon>Ochrophyta</taxon>
        <taxon>Bacillariophyta</taxon>
        <taxon>Bacillariophyceae</taxon>
        <taxon>Bacillariophycidae</taxon>
        <taxon>Bacillariales</taxon>
        <taxon>Bacillariaceae</taxon>
        <taxon>Nitzschia</taxon>
    </lineage>
</organism>
<feature type="compositionally biased region" description="Polar residues" evidence="2">
    <location>
        <begin position="166"/>
        <end position="182"/>
    </location>
</feature>
<protein>
    <recommendedName>
        <fullName evidence="5">UBA domain-containing protein</fullName>
    </recommendedName>
</protein>
<evidence type="ECO:0000313" key="4">
    <source>
        <dbReference type="Proteomes" id="UP000693970"/>
    </source>
</evidence>
<comment type="caution">
    <text evidence="3">The sequence shown here is derived from an EMBL/GenBank/DDBJ whole genome shotgun (WGS) entry which is preliminary data.</text>
</comment>
<gene>
    <name evidence="3" type="ORF">IV203_016517</name>
</gene>
<name>A0A9K3KQU3_9STRA</name>
<dbReference type="Proteomes" id="UP000693970">
    <property type="component" value="Unassembled WGS sequence"/>
</dbReference>
<dbReference type="EMBL" id="JAGRRH010000020">
    <property type="protein sequence ID" value="KAG7347812.1"/>
    <property type="molecule type" value="Genomic_DNA"/>
</dbReference>
<feature type="compositionally biased region" description="Low complexity" evidence="2">
    <location>
        <begin position="187"/>
        <end position="199"/>
    </location>
</feature>
<dbReference type="AlphaFoldDB" id="A0A9K3KQU3"/>
<reference evidence="3" key="1">
    <citation type="journal article" date="2021" name="Sci. Rep.">
        <title>Diploid genomic architecture of Nitzschia inconspicua, an elite biomass production diatom.</title>
        <authorList>
            <person name="Oliver A."/>
            <person name="Podell S."/>
            <person name="Pinowska A."/>
            <person name="Traller J.C."/>
            <person name="Smith S.R."/>
            <person name="McClure R."/>
            <person name="Beliaev A."/>
            <person name="Bohutskyi P."/>
            <person name="Hill E.A."/>
            <person name="Rabines A."/>
            <person name="Zheng H."/>
            <person name="Allen L.Z."/>
            <person name="Kuo A."/>
            <person name="Grigoriev I.V."/>
            <person name="Allen A.E."/>
            <person name="Hazlebeck D."/>
            <person name="Allen E.E."/>
        </authorList>
    </citation>
    <scope>NUCLEOTIDE SEQUENCE</scope>
    <source>
        <strain evidence="3">Hildebrandi</strain>
    </source>
</reference>
<feature type="coiled-coil region" evidence="1">
    <location>
        <begin position="418"/>
        <end position="449"/>
    </location>
</feature>
<feature type="region of interest" description="Disordered" evidence="2">
    <location>
        <begin position="322"/>
        <end position="369"/>
    </location>
</feature>